<gene>
    <name evidence="1" type="ORF">MLD38_026374</name>
</gene>
<organism evidence="1 2">
    <name type="scientific">Melastoma candidum</name>
    <dbReference type="NCBI Taxonomy" id="119954"/>
    <lineage>
        <taxon>Eukaryota</taxon>
        <taxon>Viridiplantae</taxon>
        <taxon>Streptophyta</taxon>
        <taxon>Embryophyta</taxon>
        <taxon>Tracheophyta</taxon>
        <taxon>Spermatophyta</taxon>
        <taxon>Magnoliopsida</taxon>
        <taxon>eudicotyledons</taxon>
        <taxon>Gunneridae</taxon>
        <taxon>Pentapetalae</taxon>
        <taxon>rosids</taxon>
        <taxon>malvids</taxon>
        <taxon>Myrtales</taxon>
        <taxon>Melastomataceae</taxon>
        <taxon>Melastomatoideae</taxon>
        <taxon>Melastomateae</taxon>
        <taxon>Melastoma</taxon>
    </lineage>
</organism>
<proteinExistence type="predicted"/>
<evidence type="ECO:0000313" key="1">
    <source>
        <dbReference type="EMBL" id="KAI4341680.1"/>
    </source>
</evidence>
<dbReference type="Proteomes" id="UP001057402">
    <property type="component" value="Chromosome 7"/>
</dbReference>
<keyword evidence="2" id="KW-1185">Reference proteome</keyword>
<sequence>MLVGRESLVRLIGKRRKFLPNRESLLASAPLVQSCLHCDLDKDGNIDKDDDAGVIGYDASSDMSAAESVVCPVCGKEIKGGNYNINSHLDTCLLQGTKRKLTQRTLLQLDFRRGSKIKICSKELEQSPDTDNSVLDSCLPTNVDTGDPLVDTYVIPSADNNTESICKNAMSVHLNTPHLPIKGAHDNFFGASTNNEEAISGTILDTFIVGRKFSNVEVTFGMKVSLMREPENVKDPNAVKVFSTDLNSHLGYLPRSLAQFMSPLMDRHLLCFEGCVASLPVHHLDIVAIKISCQNCEKSYQDIEDIKYLWSNVLQEIENSKRNPPNLTKYQQNFLIFVNEILLSSSYLFTEDEKIFMESFTSLSNDSQRLFIRLYSRKGPWFPMSKISYPEISNVGQAIDDLSAKEFMLPFEPDNGHTDDLAGILGTLNVSELHEVRRLHVKGKFGKGHQDLRKKDIIALLVGSYKDGLCPLLPSMLLEKIGPFVKVSPRAQTIFWRAERLFFLNGEQDLSTFLLVDLGAIKYASYNCTVSDKIFVQRNDLLAYEEAIEVAQLLDESIDENEVENIFNCVKVADSRLDTASGNFGGGSRICSSASFLFYFTPSWVYSKVVLVGVSYLEQGRRYNDAVALLKRLLGHFPCDGRRGYWTVRLSINLEHLGFINESISVVEAGLKDPWVRAGSRMTLQKRILRLAKPPRRWKLPISIDLKKQRIKEVHVQGRPLNCETGKKNRFYGEDGQQCGVEELALQYYANEGGWSGIHTESGIWLTLFGVMMWDIIFSDVPNVFQTRFQTAPWDLETDSFYLARRDPIESHLQRIHAGMGEEILITFWESHKGTACRGVNWEQHSLCELRAAVTCVGGPCLAAIFRLLAQDYRSWSSGMPDLLLWRFCGEYSGEAKLVEVKGPNDRLSEQQRAWLLVLIDCGFDAEVCKITPSKV</sequence>
<name>A0ACB9NYD4_9MYRT</name>
<reference evidence="2" key="1">
    <citation type="journal article" date="2023" name="Front. Plant Sci.">
        <title>Chromosomal-level genome assembly of Melastoma candidum provides insights into trichome evolution.</title>
        <authorList>
            <person name="Zhong Y."/>
            <person name="Wu W."/>
            <person name="Sun C."/>
            <person name="Zou P."/>
            <person name="Liu Y."/>
            <person name="Dai S."/>
            <person name="Zhou R."/>
        </authorList>
    </citation>
    <scope>NUCLEOTIDE SEQUENCE [LARGE SCALE GENOMIC DNA]</scope>
</reference>
<accession>A0ACB9NYD4</accession>
<protein>
    <submittedName>
        <fullName evidence="1">Uncharacterized protein</fullName>
    </submittedName>
</protein>
<dbReference type="EMBL" id="CM042886">
    <property type="protein sequence ID" value="KAI4341680.1"/>
    <property type="molecule type" value="Genomic_DNA"/>
</dbReference>
<comment type="caution">
    <text evidence="1">The sequence shown here is derived from an EMBL/GenBank/DDBJ whole genome shotgun (WGS) entry which is preliminary data.</text>
</comment>
<evidence type="ECO:0000313" key="2">
    <source>
        <dbReference type="Proteomes" id="UP001057402"/>
    </source>
</evidence>